<evidence type="ECO:0000256" key="4">
    <source>
        <dbReference type="SAM" id="Phobius"/>
    </source>
</evidence>
<dbReference type="EMBL" id="JACAZH010000010">
    <property type="protein sequence ID" value="KAF7357195.1"/>
    <property type="molecule type" value="Genomic_DNA"/>
</dbReference>
<evidence type="ECO:0008006" key="7">
    <source>
        <dbReference type="Google" id="ProtNLM"/>
    </source>
</evidence>
<name>A0A8H6YA35_9AGAR</name>
<keyword evidence="4" id="KW-0812">Transmembrane</keyword>
<dbReference type="GO" id="GO:0043386">
    <property type="term" value="P:mycotoxin biosynthetic process"/>
    <property type="evidence" value="ECO:0007669"/>
    <property type="project" value="InterPro"/>
</dbReference>
<dbReference type="Pfam" id="PF11807">
    <property type="entry name" value="UstYa"/>
    <property type="match status" value="1"/>
</dbReference>
<dbReference type="AlphaFoldDB" id="A0A8H6YA35"/>
<dbReference type="Proteomes" id="UP000623467">
    <property type="component" value="Unassembled WGS sequence"/>
</dbReference>
<dbReference type="OrthoDB" id="3687641at2759"/>
<comment type="caution">
    <text evidence="5">The sequence shown here is derived from an EMBL/GenBank/DDBJ whole genome shotgun (WGS) entry which is preliminary data.</text>
</comment>
<keyword evidence="2" id="KW-0560">Oxidoreductase</keyword>
<keyword evidence="4" id="KW-0472">Membrane</keyword>
<organism evidence="5 6">
    <name type="scientific">Mycena sanguinolenta</name>
    <dbReference type="NCBI Taxonomy" id="230812"/>
    <lineage>
        <taxon>Eukaryota</taxon>
        <taxon>Fungi</taxon>
        <taxon>Dikarya</taxon>
        <taxon>Basidiomycota</taxon>
        <taxon>Agaricomycotina</taxon>
        <taxon>Agaricomycetes</taxon>
        <taxon>Agaricomycetidae</taxon>
        <taxon>Agaricales</taxon>
        <taxon>Marasmiineae</taxon>
        <taxon>Mycenaceae</taxon>
        <taxon>Mycena</taxon>
    </lineage>
</organism>
<gene>
    <name evidence="5" type="ORF">MSAN_01314300</name>
</gene>
<proteinExistence type="inferred from homology"/>
<keyword evidence="4" id="KW-1133">Transmembrane helix</keyword>
<dbReference type="PANTHER" id="PTHR33365:SF11">
    <property type="entry name" value="TAT PATHWAY SIGNAL SEQUENCE"/>
    <property type="match status" value="1"/>
</dbReference>
<protein>
    <recommendedName>
        <fullName evidence="7">Oxidase ustYa</fullName>
    </recommendedName>
</protein>
<dbReference type="GO" id="GO:0016491">
    <property type="term" value="F:oxidoreductase activity"/>
    <property type="evidence" value="ECO:0007669"/>
    <property type="project" value="UniProtKB-KW"/>
</dbReference>
<comment type="similarity">
    <text evidence="3">Belongs to the ustYa family.</text>
</comment>
<reference evidence="5" key="1">
    <citation type="submission" date="2020-05" db="EMBL/GenBank/DDBJ databases">
        <title>Mycena genomes resolve the evolution of fungal bioluminescence.</title>
        <authorList>
            <person name="Tsai I.J."/>
        </authorList>
    </citation>
    <scope>NUCLEOTIDE SEQUENCE</scope>
    <source>
        <strain evidence="5">160909Yilan</strain>
    </source>
</reference>
<evidence type="ECO:0000256" key="3">
    <source>
        <dbReference type="ARBA" id="ARBA00035112"/>
    </source>
</evidence>
<evidence type="ECO:0000256" key="1">
    <source>
        <dbReference type="ARBA" id="ARBA00004685"/>
    </source>
</evidence>
<dbReference type="InterPro" id="IPR021765">
    <property type="entry name" value="UstYa-like"/>
</dbReference>
<keyword evidence="6" id="KW-1185">Reference proteome</keyword>
<comment type="pathway">
    <text evidence="1">Mycotoxin biosynthesis.</text>
</comment>
<sequence length="217" mass="24271">MPIHAHSHSNNTLSLLTFATILSCTLNALLMSHVWKISLLPKKLPGAVPHDFEYARQPSEVPTAFSPSSMVVQLPDTEYPISNDRKWATIVPPQLGFIRLGPEGTPFSIAMFHQLHCVNAIRFAYRGTRDGIFKTPEALTKSFAHANHCFDLLRHAVLCRADTTLTRTNAGNETAVARHCAADHAQVREYVASNQAFWEGVPFQKNEQTEYVDSWES</sequence>
<accession>A0A8H6YA35</accession>
<dbReference type="PANTHER" id="PTHR33365">
    <property type="entry name" value="YALI0B05434P"/>
    <property type="match status" value="1"/>
</dbReference>
<evidence type="ECO:0000313" key="5">
    <source>
        <dbReference type="EMBL" id="KAF7357195.1"/>
    </source>
</evidence>
<feature type="transmembrane region" description="Helical" evidence="4">
    <location>
        <begin position="12"/>
        <end position="35"/>
    </location>
</feature>
<evidence type="ECO:0000313" key="6">
    <source>
        <dbReference type="Proteomes" id="UP000623467"/>
    </source>
</evidence>
<evidence type="ECO:0000256" key="2">
    <source>
        <dbReference type="ARBA" id="ARBA00023002"/>
    </source>
</evidence>